<gene>
    <name evidence="1" type="ORF">SKAU_G00374710</name>
</gene>
<comment type="caution">
    <text evidence="1">The sequence shown here is derived from an EMBL/GenBank/DDBJ whole genome shotgun (WGS) entry which is preliminary data.</text>
</comment>
<accession>A0A9Q1IFC7</accession>
<reference evidence="1" key="1">
    <citation type="journal article" date="2023" name="Science">
        <title>Genome structures resolve the early diversification of teleost fishes.</title>
        <authorList>
            <person name="Parey E."/>
            <person name="Louis A."/>
            <person name="Montfort J."/>
            <person name="Bouchez O."/>
            <person name="Roques C."/>
            <person name="Iampietro C."/>
            <person name="Lluch J."/>
            <person name="Castinel A."/>
            <person name="Donnadieu C."/>
            <person name="Desvignes T."/>
            <person name="Floi Bucao C."/>
            <person name="Jouanno E."/>
            <person name="Wen M."/>
            <person name="Mejri S."/>
            <person name="Dirks R."/>
            <person name="Jansen H."/>
            <person name="Henkel C."/>
            <person name="Chen W.J."/>
            <person name="Zahm M."/>
            <person name="Cabau C."/>
            <person name="Klopp C."/>
            <person name="Thompson A.W."/>
            <person name="Robinson-Rechavi M."/>
            <person name="Braasch I."/>
            <person name="Lecointre G."/>
            <person name="Bobe J."/>
            <person name="Postlethwait J.H."/>
            <person name="Berthelot C."/>
            <person name="Roest Crollius H."/>
            <person name="Guiguen Y."/>
        </authorList>
    </citation>
    <scope>NUCLEOTIDE SEQUENCE</scope>
    <source>
        <strain evidence="1">WJC10195</strain>
    </source>
</reference>
<evidence type="ECO:0000313" key="1">
    <source>
        <dbReference type="EMBL" id="KAJ8338505.1"/>
    </source>
</evidence>
<sequence length="100" mass="11258">MSVGLTYVFFNNTLHSSMSSVYILDYLPISELTCNAVGKVLDKSGPRTVWNRKNITPLNHTSVPGIRSSVMGHIVPHSYLYPLWFTMLCLSVLSRSVRQI</sequence>
<keyword evidence="2" id="KW-1185">Reference proteome</keyword>
<dbReference type="EMBL" id="JAINUF010000018">
    <property type="protein sequence ID" value="KAJ8338505.1"/>
    <property type="molecule type" value="Genomic_DNA"/>
</dbReference>
<proteinExistence type="predicted"/>
<dbReference type="AlphaFoldDB" id="A0A9Q1IFC7"/>
<name>A0A9Q1IFC7_SYNKA</name>
<evidence type="ECO:0000313" key="2">
    <source>
        <dbReference type="Proteomes" id="UP001152622"/>
    </source>
</evidence>
<organism evidence="1 2">
    <name type="scientific">Synaphobranchus kaupii</name>
    <name type="common">Kaup's arrowtooth eel</name>
    <dbReference type="NCBI Taxonomy" id="118154"/>
    <lineage>
        <taxon>Eukaryota</taxon>
        <taxon>Metazoa</taxon>
        <taxon>Chordata</taxon>
        <taxon>Craniata</taxon>
        <taxon>Vertebrata</taxon>
        <taxon>Euteleostomi</taxon>
        <taxon>Actinopterygii</taxon>
        <taxon>Neopterygii</taxon>
        <taxon>Teleostei</taxon>
        <taxon>Anguilliformes</taxon>
        <taxon>Synaphobranchidae</taxon>
        <taxon>Synaphobranchus</taxon>
    </lineage>
</organism>
<dbReference type="Proteomes" id="UP001152622">
    <property type="component" value="Chromosome 18"/>
</dbReference>
<protein>
    <submittedName>
        <fullName evidence="1">Uncharacterized protein</fullName>
    </submittedName>
</protein>